<dbReference type="SUPFAM" id="SSF111126">
    <property type="entry name" value="Ligand-binding domain in the NO signalling and Golgi transport"/>
    <property type="match status" value="1"/>
</dbReference>
<dbReference type="GO" id="GO:0006888">
    <property type="term" value="P:endoplasmic reticulum to Golgi vesicle-mediated transport"/>
    <property type="evidence" value="ECO:0007669"/>
    <property type="project" value="TreeGrafter"/>
</dbReference>
<dbReference type="InterPro" id="IPR024096">
    <property type="entry name" value="NO_sig/Golgi_transp_ligand-bd"/>
</dbReference>
<dbReference type="GO" id="GO:1990070">
    <property type="term" value="C:TRAPPI protein complex"/>
    <property type="evidence" value="ECO:0007669"/>
    <property type="project" value="TreeGrafter"/>
</dbReference>
<evidence type="ECO:0000256" key="5">
    <source>
        <dbReference type="ARBA" id="ARBA00022892"/>
    </source>
</evidence>
<organism evidence="8">
    <name type="scientific">Chromera velia CCMP2878</name>
    <dbReference type="NCBI Taxonomy" id="1169474"/>
    <lineage>
        <taxon>Eukaryota</taxon>
        <taxon>Sar</taxon>
        <taxon>Alveolata</taxon>
        <taxon>Colpodellida</taxon>
        <taxon>Chromeraceae</taxon>
        <taxon>Chromera</taxon>
    </lineage>
</organism>
<dbReference type="VEuPathDB" id="CryptoDB:Cvel_11743"/>
<dbReference type="PhylomeDB" id="A0A0G4I7P8"/>
<evidence type="ECO:0000256" key="7">
    <source>
        <dbReference type="PIRNR" id="PIRNR017479"/>
    </source>
</evidence>
<dbReference type="FunFam" id="3.30.1380.20:FF:000002">
    <property type="entry name" value="Trafficking protein particle complex subunit"/>
    <property type="match status" value="1"/>
</dbReference>
<dbReference type="PIRSF" id="PIRSF017479">
    <property type="entry name" value="TRAPP_I_complex_Trs31"/>
    <property type="match status" value="1"/>
</dbReference>
<evidence type="ECO:0000256" key="6">
    <source>
        <dbReference type="ARBA" id="ARBA00023034"/>
    </source>
</evidence>
<gene>
    <name evidence="8" type="ORF">Cvel_11743</name>
</gene>
<keyword evidence="3 7" id="KW-0813">Transport</keyword>
<evidence type="ECO:0000256" key="4">
    <source>
        <dbReference type="ARBA" id="ARBA00022824"/>
    </source>
</evidence>
<keyword evidence="5 7" id="KW-0931">ER-Golgi transport</keyword>
<dbReference type="Pfam" id="PF04051">
    <property type="entry name" value="TRAPP"/>
    <property type="match status" value="1"/>
</dbReference>
<dbReference type="PANTHER" id="PTHR20902">
    <property type="entry name" value="41-2 PROTEIN ANTIGEN-RELATED"/>
    <property type="match status" value="1"/>
</dbReference>
<comment type="subunit">
    <text evidence="7">Part of the multisubunit TRAPP (transport protein particle) complex.</text>
</comment>
<dbReference type="AlphaFoldDB" id="A0A0G4I7P8"/>
<comment type="subcellular location">
    <subcellularLocation>
        <location evidence="1">Endoplasmic reticulum</location>
    </subcellularLocation>
    <subcellularLocation>
        <location evidence="7">Golgi apparatus</location>
        <location evidence="7">cis-Golgi network</location>
    </subcellularLocation>
</comment>
<evidence type="ECO:0000256" key="2">
    <source>
        <dbReference type="ARBA" id="ARBA00006218"/>
    </source>
</evidence>
<sequence>MSSPPPSIFDRPLMRTRNDVSLSFFAFLFSEVVQYSMTQTTPQVHLEDRLHEMGVRVGYRILDLLVARDMGSSGQHRNVAAFGKKETRALGMLSFVSQVCWRALFGKPGDLLKSQDKPNEYMINDKNLVLNKYISVPKDMGQVNCGAYAAGIVEGILHSAEFPCEVSAHTVDDAPGVQSTTLLIRLAPEVMQRERKLAAG</sequence>
<evidence type="ECO:0000313" key="8">
    <source>
        <dbReference type="EMBL" id="CEM53130.1"/>
    </source>
</evidence>
<protein>
    <recommendedName>
        <fullName evidence="7">Trafficking protein particle complex subunit</fullName>
    </recommendedName>
</protein>
<evidence type="ECO:0000256" key="1">
    <source>
        <dbReference type="ARBA" id="ARBA00004240"/>
    </source>
</evidence>
<dbReference type="InterPro" id="IPR016696">
    <property type="entry name" value="TRAPP-I_su5"/>
</dbReference>
<keyword evidence="4 7" id="KW-0256">Endoplasmic reticulum</keyword>
<dbReference type="EMBL" id="CDMZ01005525">
    <property type="protein sequence ID" value="CEM53130.1"/>
    <property type="molecule type" value="Genomic_DNA"/>
</dbReference>
<dbReference type="CDD" id="cd14943">
    <property type="entry name" value="TRAPPC5_Trs31"/>
    <property type="match status" value="1"/>
</dbReference>
<accession>A0A0G4I7P8</accession>
<keyword evidence="6 7" id="KW-0333">Golgi apparatus</keyword>
<dbReference type="GO" id="GO:1990071">
    <property type="term" value="C:TRAPPII protein complex"/>
    <property type="evidence" value="ECO:0007669"/>
    <property type="project" value="TreeGrafter"/>
</dbReference>
<name>A0A0G4I7P8_9ALVE</name>
<dbReference type="GO" id="GO:1990072">
    <property type="term" value="C:TRAPPIII protein complex"/>
    <property type="evidence" value="ECO:0007669"/>
    <property type="project" value="TreeGrafter"/>
</dbReference>
<proteinExistence type="inferred from homology"/>
<comment type="similarity">
    <text evidence="2 7">Belongs to the TRAPP small subunits family. BET3 subfamily.</text>
</comment>
<dbReference type="GO" id="GO:0005783">
    <property type="term" value="C:endoplasmic reticulum"/>
    <property type="evidence" value="ECO:0007669"/>
    <property type="project" value="UniProtKB-SubCell"/>
</dbReference>
<evidence type="ECO:0000256" key="3">
    <source>
        <dbReference type="ARBA" id="ARBA00022448"/>
    </source>
</evidence>
<dbReference type="PANTHER" id="PTHR20902:SF0">
    <property type="entry name" value="TRAFFICKING PROTEIN PARTICLE COMPLEX SUBUNIT 5"/>
    <property type="match status" value="1"/>
</dbReference>
<reference evidence="8" key="1">
    <citation type="submission" date="2014-11" db="EMBL/GenBank/DDBJ databases">
        <authorList>
            <person name="Otto D Thomas"/>
            <person name="Naeem Raeece"/>
        </authorList>
    </citation>
    <scope>NUCLEOTIDE SEQUENCE</scope>
</reference>
<dbReference type="InterPro" id="IPR007194">
    <property type="entry name" value="TRAPP_component"/>
</dbReference>
<dbReference type="Gene3D" id="3.30.1380.20">
    <property type="entry name" value="Trafficking protein particle complex subunit 3"/>
    <property type="match status" value="1"/>
</dbReference>